<sequence length="389" mass="43012">MANFNPFKSPFTIHHMINRYAFLILVSTTVLAACGGDSKEKKMAELKKLKQEKIDYNSKTDKRIAELEKELGVTEEVKLKDVTVAAVKDTIFQHFIDVQGSVDARENVNVSSKVPGVITAIHVREGQQVSKGQALAQVDDQVLRSNIAELRTQLDLANTLYEKQKNLWNQKIGSEIQYLNAKNQKESLEKKMATLQDQLAQSRIVSPISGTVDAVIAKVGDMASPGNPTFRVVNANDLKVTANIAETYAGLIKSGDQVVISFPDIKREIRSTIGFASRTIDPVSRTIKVEVPLRPDNALRPNMIAQIRIVDYTAPNAVVIPVNVIQYTSGKPYVLVAQDNKGKLVAQRKTIEMGRTYNDQAEIKSGLKPGDRIITTGFQGLNDNDQIKL</sequence>
<comment type="subcellular location">
    <subcellularLocation>
        <location evidence="1">Cell envelope</location>
    </subcellularLocation>
</comment>
<dbReference type="EMBL" id="FNRL01000002">
    <property type="protein sequence ID" value="SEA04986.1"/>
    <property type="molecule type" value="Genomic_DNA"/>
</dbReference>
<proteinExistence type="inferred from homology"/>
<evidence type="ECO:0000259" key="6">
    <source>
        <dbReference type="Pfam" id="PF25954"/>
    </source>
</evidence>
<dbReference type="Gene3D" id="2.40.420.20">
    <property type="match status" value="1"/>
</dbReference>
<organism evidence="8 9">
    <name type="scientific">Chitinophaga terrae</name>
    <name type="common">ex Kim and Jung 2007</name>
    <dbReference type="NCBI Taxonomy" id="408074"/>
    <lineage>
        <taxon>Bacteria</taxon>
        <taxon>Pseudomonadati</taxon>
        <taxon>Bacteroidota</taxon>
        <taxon>Chitinophagia</taxon>
        <taxon>Chitinophagales</taxon>
        <taxon>Chitinophagaceae</taxon>
        <taxon>Chitinophaga</taxon>
    </lineage>
</organism>
<dbReference type="Gene3D" id="1.10.287.470">
    <property type="entry name" value="Helix hairpin bin"/>
    <property type="match status" value="1"/>
</dbReference>
<dbReference type="SUPFAM" id="SSF111369">
    <property type="entry name" value="HlyD-like secretion proteins"/>
    <property type="match status" value="1"/>
</dbReference>
<dbReference type="RefSeq" id="WP_225889552.1">
    <property type="nucleotide sequence ID" value="NZ_BKAT01000010.1"/>
</dbReference>
<dbReference type="PANTHER" id="PTHR30469:SF15">
    <property type="entry name" value="HLYD FAMILY OF SECRETION PROTEINS"/>
    <property type="match status" value="1"/>
</dbReference>
<dbReference type="Gene3D" id="2.40.30.170">
    <property type="match status" value="1"/>
</dbReference>
<feature type="domain" description="Multidrug resistance protein MdtA-like C-terminal permuted SH3" evidence="7">
    <location>
        <begin position="316"/>
        <end position="379"/>
    </location>
</feature>
<feature type="domain" description="CusB-like beta-barrel" evidence="6">
    <location>
        <begin position="240"/>
        <end position="310"/>
    </location>
</feature>
<dbReference type="InterPro" id="IPR058625">
    <property type="entry name" value="MdtA-like_BSH"/>
</dbReference>
<dbReference type="Pfam" id="PF25967">
    <property type="entry name" value="RND-MFP_C"/>
    <property type="match status" value="1"/>
</dbReference>
<dbReference type="Proteomes" id="UP000199656">
    <property type="component" value="Unassembled WGS sequence"/>
</dbReference>
<evidence type="ECO:0000256" key="4">
    <source>
        <dbReference type="SAM" id="Coils"/>
    </source>
</evidence>
<dbReference type="STRING" id="408074.SAMN05660909_00616"/>
<evidence type="ECO:0000259" key="5">
    <source>
        <dbReference type="Pfam" id="PF25917"/>
    </source>
</evidence>
<feature type="coiled-coil region" evidence="4">
    <location>
        <begin position="147"/>
        <end position="205"/>
    </location>
</feature>
<keyword evidence="9" id="KW-1185">Reference proteome</keyword>
<dbReference type="AlphaFoldDB" id="A0A1H3Y054"/>
<keyword evidence="3" id="KW-0813">Transport</keyword>
<dbReference type="GO" id="GO:0015562">
    <property type="term" value="F:efflux transmembrane transporter activity"/>
    <property type="evidence" value="ECO:0007669"/>
    <property type="project" value="TreeGrafter"/>
</dbReference>
<dbReference type="InterPro" id="IPR006143">
    <property type="entry name" value="RND_pump_MFP"/>
</dbReference>
<evidence type="ECO:0000313" key="9">
    <source>
        <dbReference type="Proteomes" id="UP000199656"/>
    </source>
</evidence>
<reference evidence="9" key="1">
    <citation type="submission" date="2016-10" db="EMBL/GenBank/DDBJ databases">
        <authorList>
            <person name="Varghese N."/>
            <person name="Submissions S."/>
        </authorList>
    </citation>
    <scope>NUCLEOTIDE SEQUENCE [LARGE SCALE GENOMIC DNA]</scope>
    <source>
        <strain evidence="9">DSM 23920</strain>
    </source>
</reference>
<evidence type="ECO:0000256" key="2">
    <source>
        <dbReference type="ARBA" id="ARBA00009477"/>
    </source>
</evidence>
<evidence type="ECO:0000256" key="1">
    <source>
        <dbReference type="ARBA" id="ARBA00004196"/>
    </source>
</evidence>
<comment type="similarity">
    <text evidence="2">Belongs to the membrane fusion protein (MFP) (TC 8.A.1) family.</text>
</comment>
<dbReference type="InterPro" id="IPR058792">
    <property type="entry name" value="Beta-barrel_RND_2"/>
</dbReference>
<dbReference type="GO" id="GO:1990281">
    <property type="term" value="C:efflux pump complex"/>
    <property type="evidence" value="ECO:0007669"/>
    <property type="project" value="TreeGrafter"/>
</dbReference>
<dbReference type="PANTHER" id="PTHR30469">
    <property type="entry name" value="MULTIDRUG RESISTANCE PROTEIN MDTA"/>
    <property type="match status" value="1"/>
</dbReference>
<name>A0A1H3Y054_9BACT</name>
<dbReference type="Pfam" id="PF25954">
    <property type="entry name" value="Beta-barrel_RND_2"/>
    <property type="match status" value="1"/>
</dbReference>
<dbReference type="Gene3D" id="2.40.50.100">
    <property type="match status" value="1"/>
</dbReference>
<dbReference type="InterPro" id="IPR058627">
    <property type="entry name" value="MdtA-like_C"/>
</dbReference>
<evidence type="ECO:0000256" key="3">
    <source>
        <dbReference type="ARBA" id="ARBA00022448"/>
    </source>
</evidence>
<gene>
    <name evidence="8" type="ORF">SAMN05660909_00616</name>
</gene>
<protein>
    <submittedName>
        <fullName evidence="8">RND family efflux transporter, MFP subunit</fullName>
    </submittedName>
</protein>
<dbReference type="NCBIfam" id="TIGR01730">
    <property type="entry name" value="RND_mfp"/>
    <property type="match status" value="1"/>
</dbReference>
<evidence type="ECO:0000259" key="7">
    <source>
        <dbReference type="Pfam" id="PF25967"/>
    </source>
</evidence>
<feature type="domain" description="Multidrug resistance protein MdtA-like barrel-sandwich hybrid" evidence="5">
    <location>
        <begin position="107"/>
        <end position="233"/>
    </location>
</feature>
<accession>A0A1H3Y054</accession>
<keyword evidence="4" id="KW-0175">Coiled coil</keyword>
<evidence type="ECO:0000313" key="8">
    <source>
        <dbReference type="EMBL" id="SEA04986.1"/>
    </source>
</evidence>
<dbReference type="Pfam" id="PF25917">
    <property type="entry name" value="BSH_RND"/>
    <property type="match status" value="1"/>
</dbReference>